<accession>A0A2L0HEM3</accession>
<dbReference type="EMBL" id="CP024310">
    <property type="protein sequence ID" value="AUX79229.1"/>
    <property type="molecule type" value="Genomic_DNA"/>
</dbReference>
<evidence type="ECO:0000313" key="1">
    <source>
        <dbReference type="EMBL" id="AUX79229.1"/>
    </source>
</evidence>
<organism evidence="1 2">
    <name type="scientific">Rhizobium fredii</name>
    <name type="common">Sinorhizobium fredii</name>
    <dbReference type="NCBI Taxonomy" id="380"/>
    <lineage>
        <taxon>Bacteria</taxon>
        <taxon>Pseudomonadati</taxon>
        <taxon>Pseudomonadota</taxon>
        <taxon>Alphaproteobacteria</taxon>
        <taxon>Hyphomicrobiales</taxon>
        <taxon>Rhizobiaceae</taxon>
        <taxon>Sinorhizobium/Ensifer group</taxon>
        <taxon>Sinorhizobium</taxon>
    </lineage>
</organism>
<gene>
    <name evidence="1" type="ORF">NXT3_PC00048</name>
</gene>
<reference evidence="1 2" key="1">
    <citation type="submission" date="2017-10" db="EMBL/GenBank/DDBJ databases">
        <title>Analysis of the genome sequences of Rhizobium populations associated to common bean (phaseolus vulgaris).</title>
        <authorList>
            <person name="Bustos P."/>
            <person name="Santamaria R.I."/>
            <person name="Miranda-Sanchez F."/>
            <person name="Perez-Carrascal O."/>
            <person name="Juarez S."/>
            <person name="Lozano L."/>
            <person name="Martinez-Flores I."/>
            <person name="Vinuesa P."/>
            <person name="Martinez-Romero E."/>
            <person name="Cevallos M.A."/>
            <person name="Romero D."/>
            <person name="Davila G."/>
            <person name="Gonzalez V."/>
        </authorList>
    </citation>
    <scope>NUCLEOTIDE SEQUENCE [LARGE SCALE GENOMIC DNA]</scope>
    <source>
        <strain evidence="1 2">NXT3</strain>
        <plasmid evidence="2">Plasmid psfrenxt3c</plasmid>
    </source>
</reference>
<name>A0A2L0HEM3_RHIFR</name>
<protein>
    <submittedName>
        <fullName evidence="1">Uncharacterized protein</fullName>
    </submittedName>
</protein>
<proteinExistence type="predicted"/>
<dbReference type="Proteomes" id="UP000239340">
    <property type="component" value="Plasmid pSfreNXT3c"/>
</dbReference>
<dbReference type="AlphaFoldDB" id="A0A2L0HEM3"/>
<sequence>MYFCQFINKSLHSCVFRDRPAVVGRRTAASRSLRWLEEGRARGLLDIGEPLPTARIFMDLIFGAAALETGQGPEWPG</sequence>
<geneLocation type="plasmid" evidence="2">
    <name>psfrenxt3c</name>
</geneLocation>
<evidence type="ECO:0000313" key="2">
    <source>
        <dbReference type="Proteomes" id="UP000239340"/>
    </source>
</evidence>
<keyword evidence="1" id="KW-0614">Plasmid</keyword>